<feature type="non-terminal residue" evidence="1">
    <location>
        <position position="1"/>
    </location>
</feature>
<accession>A0ABW9RHN2</accession>
<dbReference type="NCBIfam" id="TIGR03696">
    <property type="entry name" value="Rhs_assc_core"/>
    <property type="match status" value="1"/>
</dbReference>
<dbReference type="Proteomes" id="UP000798808">
    <property type="component" value="Unassembled WGS sequence"/>
</dbReference>
<comment type="caution">
    <text evidence="1">The sequence shown here is derived from an EMBL/GenBank/DDBJ whole genome shotgun (WGS) entry which is preliminary data.</text>
</comment>
<proteinExistence type="predicted"/>
<sequence>FVYIYLSNESNSPLPVFFDDMNVVLTESAVVQKDDYYPYGLTFNSYQRVTAKPNRYLFNGGSEYNGFAELYEMPLRHYDPAMGRMTGIDPYASSYLDESPYSYSGNNPVYYNDPSGGSYADLTRDDEFVNGGYRVFNSLGTRGSNLQWNHSFGGGNWSLTAGNLSINYGSLPNGIHNFSFNNGSVDNYSYQEDFDSNPLNADEAALYFDTGIRARTGGEKDAPLYGNAEGSLFSTSSTLTIIRAGNRPSADAGVGLSGADGYIPIWGSGRDAIYWAQQGDYSRAVLNAGLAISDVFLIKSIVTAAGKAVVKTVAKRSASKLWMGGAAFGSDAATKKSVQNLVSKKGWYDVVVHGDPYYVGNAFNIDGVTTSVDDLFRMMLDNGYQQGTR</sequence>
<reference evidence="1 2" key="1">
    <citation type="submission" date="2019-02" db="EMBL/GenBank/DDBJ databases">
        <authorList>
            <person name="Goldberg S.R."/>
            <person name="Haltli B.A."/>
            <person name="Correa H."/>
            <person name="Russell K.G."/>
        </authorList>
    </citation>
    <scope>NUCLEOTIDE SEQUENCE [LARGE SCALE GENOMIC DNA]</scope>
    <source>
        <strain evidence="1 2">JCM 16186</strain>
    </source>
</reference>
<evidence type="ECO:0000313" key="1">
    <source>
        <dbReference type="EMBL" id="MTI23397.1"/>
    </source>
</evidence>
<organism evidence="1 2">
    <name type="scientific">Fulvivirga kasyanovii</name>
    <dbReference type="NCBI Taxonomy" id="396812"/>
    <lineage>
        <taxon>Bacteria</taxon>
        <taxon>Pseudomonadati</taxon>
        <taxon>Bacteroidota</taxon>
        <taxon>Cytophagia</taxon>
        <taxon>Cytophagales</taxon>
        <taxon>Fulvivirgaceae</taxon>
        <taxon>Fulvivirga</taxon>
    </lineage>
</organism>
<name>A0ABW9RHN2_9BACT</name>
<dbReference type="EMBL" id="SMLW01000138">
    <property type="protein sequence ID" value="MTI23397.1"/>
    <property type="molecule type" value="Genomic_DNA"/>
</dbReference>
<feature type="non-terminal residue" evidence="1">
    <location>
        <position position="389"/>
    </location>
</feature>
<evidence type="ECO:0000313" key="2">
    <source>
        <dbReference type="Proteomes" id="UP000798808"/>
    </source>
</evidence>
<gene>
    <name evidence="1" type="ORF">E1163_00375</name>
</gene>
<evidence type="ECO:0008006" key="3">
    <source>
        <dbReference type="Google" id="ProtNLM"/>
    </source>
</evidence>
<dbReference type="Gene3D" id="2.180.10.10">
    <property type="entry name" value="RHS repeat-associated core"/>
    <property type="match status" value="1"/>
</dbReference>
<protein>
    <recommendedName>
        <fullName evidence="3">RHS repeat-associated core domain-containing protein</fullName>
    </recommendedName>
</protein>
<dbReference type="RefSeq" id="WP_281353070.1">
    <property type="nucleotide sequence ID" value="NZ_SMLW01000138.1"/>
</dbReference>
<keyword evidence="2" id="KW-1185">Reference proteome</keyword>
<dbReference type="InterPro" id="IPR022385">
    <property type="entry name" value="Rhs_assc_core"/>
</dbReference>